<evidence type="ECO:0000313" key="1">
    <source>
        <dbReference type="EMBL" id="KAL3283367.1"/>
    </source>
</evidence>
<dbReference type="Gene3D" id="3.30.420.10">
    <property type="entry name" value="Ribonuclease H-like superfamily/Ribonuclease H"/>
    <property type="match status" value="1"/>
</dbReference>
<evidence type="ECO:0000313" key="2">
    <source>
        <dbReference type="Proteomes" id="UP001516400"/>
    </source>
</evidence>
<comment type="caution">
    <text evidence="1">The sequence shown here is derived from an EMBL/GenBank/DDBJ whole genome shotgun (WGS) entry which is preliminary data.</text>
</comment>
<organism evidence="1 2">
    <name type="scientific">Cryptolaemus montrouzieri</name>
    <dbReference type="NCBI Taxonomy" id="559131"/>
    <lineage>
        <taxon>Eukaryota</taxon>
        <taxon>Metazoa</taxon>
        <taxon>Ecdysozoa</taxon>
        <taxon>Arthropoda</taxon>
        <taxon>Hexapoda</taxon>
        <taxon>Insecta</taxon>
        <taxon>Pterygota</taxon>
        <taxon>Neoptera</taxon>
        <taxon>Endopterygota</taxon>
        <taxon>Coleoptera</taxon>
        <taxon>Polyphaga</taxon>
        <taxon>Cucujiformia</taxon>
        <taxon>Coccinelloidea</taxon>
        <taxon>Coccinellidae</taxon>
        <taxon>Scymninae</taxon>
        <taxon>Scymnini</taxon>
        <taxon>Cryptolaemus</taxon>
    </lineage>
</organism>
<name>A0ABD2NXN5_9CUCU</name>
<proteinExistence type="predicted"/>
<dbReference type="InterPro" id="IPR036397">
    <property type="entry name" value="RNaseH_sf"/>
</dbReference>
<sequence length="441" mass="51462">MNEKETTCNNFSFGTRLHPQCRQIINNIYYFMRQEDDADEPLLRFNKVIPRLSAATGISEDAATNIINEYKKILKGEISGFSTSRPKKVKTKIEGSDEDKTILRRIILDKFVNDRAVPMKIDVFNQFKNTSKFEGSCHEILSNIGFRWKDIGTHKYLLIEDHEVRKKRLHYIRSINNYKKNGYKCIYLRDLYIHLDLDDTTKLSSKGKIKNRFAIVTAASEDGLLPSTSLVYEVTNISNNSELSSLYLNWIKNDVVKQLPVKSLIVLPESVFQCTQRIEPYTEDITREGLINWLEYHKIPFNKTDMKTYLVDIILEKKIEIEAHSFNEIFKDRNIDFLRIPLNHSDLNPVDNICECLKEYIYQSLSSYSTKTLKTVCERFFTEFPAEKWRIAWEEVETCEKYYLDVEPIVDAVSDEFIDNSQVQLDGMTHGDTSNEHSESD</sequence>
<reference evidence="1 2" key="1">
    <citation type="journal article" date="2021" name="BMC Biol.">
        <title>Horizontally acquired antibacterial genes associated with adaptive radiation of ladybird beetles.</title>
        <authorList>
            <person name="Li H.S."/>
            <person name="Tang X.F."/>
            <person name="Huang Y.H."/>
            <person name="Xu Z.Y."/>
            <person name="Chen M.L."/>
            <person name="Du X.Y."/>
            <person name="Qiu B.Y."/>
            <person name="Chen P.T."/>
            <person name="Zhang W."/>
            <person name="Slipinski A."/>
            <person name="Escalona H.E."/>
            <person name="Waterhouse R.M."/>
            <person name="Zwick A."/>
            <person name="Pang H."/>
        </authorList>
    </citation>
    <scope>NUCLEOTIDE SEQUENCE [LARGE SCALE GENOMIC DNA]</scope>
    <source>
        <strain evidence="1">SYSU2018</strain>
    </source>
</reference>
<keyword evidence="2" id="KW-1185">Reference proteome</keyword>
<dbReference type="EMBL" id="JABFTP020000144">
    <property type="protein sequence ID" value="KAL3283367.1"/>
    <property type="molecule type" value="Genomic_DNA"/>
</dbReference>
<protein>
    <submittedName>
        <fullName evidence="1">Uncharacterized protein</fullName>
    </submittedName>
</protein>
<dbReference type="Proteomes" id="UP001516400">
    <property type="component" value="Unassembled WGS sequence"/>
</dbReference>
<gene>
    <name evidence="1" type="ORF">HHI36_006515</name>
</gene>
<accession>A0ABD2NXN5</accession>
<dbReference type="AlphaFoldDB" id="A0ABD2NXN5"/>